<reference evidence="3" key="1">
    <citation type="submission" date="2025-08" db="UniProtKB">
        <authorList>
            <consortium name="RefSeq"/>
        </authorList>
    </citation>
    <scope>IDENTIFICATION</scope>
</reference>
<keyword evidence="2" id="KW-1185">Reference proteome</keyword>
<accession>A0A3Q0JBT7</accession>
<feature type="compositionally biased region" description="Low complexity" evidence="1">
    <location>
        <begin position="29"/>
        <end position="44"/>
    </location>
</feature>
<protein>
    <submittedName>
        <fullName evidence="3">Uncharacterized protein LOC113470290</fullName>
    </submittedName>
</protein>
<dbReference type="Proteomes" id="UP000079169">
    <property type="component" value="Unplaced"/>
</dbReference>
<dbReference type="PaxDb" id="121845-A0A3Q0JBT7"/>
<proteinExistence type="predicted"/>
<dbReference type="RefSeq" id="XP_026684403.1">
    <property type="nucleotide sequence ID" value="XM_026828602.1"/>
</dbReference>
<evidence type="ECO:0000313" key="2">
    <source>
        <dbReference type="Proteomes" id="UP000079169"/>
    </source>
</evidence>
<dbReference type="GeneID" id="113470290"/>
<organism evidence="2 3">
    <name type="scientific">Diaphorina citri</name>
    <name type="common">Asian citrus psyllid</name>
    <dbReference type="NCBI Taxonomy" id="121845"/>
    <lineage>
        <taxon>Eukaryota</taxon>
        <taxon>Metazoa</taxon>
        <taxon>Ecdysozoa</taxon>
        <taxon>Arthropoda</taxon>
        <taxon>Hexapoda</taxon>
        <taxon>Insecta</taxon>
        <taxon>Pterygota</taxon>
        <taxon>Neoptera</taxon>
        <taxon>Paraneoptera</taxon>
        <taxon>Hemiptera</taxon>
        <taxon>Sternorrhyncha</taxon>
        <taxon>Psylloidea</taxon>
        <taxon>Psyllidae</taxon>
        <taxon>Diaphorininae</taxon>
        <taxon>Diaphorina</taxon>
    </lineage>
</organism>
<feature type="compositionally biased region" description="Polar residues" evidence="1">
    <location>
        <begin position="1"/>
        <end position="28"/>
    </location>
</feature>
<name>A0A3Q0JBT7_DIACI</name>
<dbReference type="AlphaFoldDB" id="A0A3Q0JBT7"/>
<evidence type="ECO:0000256" key="1">
    <source>
        <dbReference type="SAM" id="MobiDB-lite"/>
    </source>
</evidence>
<evidence type="ECO:0000313" key="3">
    <source>
        <dbReference type="RefSeq" id="XP_026684403.1"/>
    </source>
</evidence>
<sequence length="82" mass="8607">MPDGSPTSVTDLNNNGGSTKCSNTACYGSSSSSINTASTNHSSSGMTTPPRRVQVTAKILFGSVSAITTMKHNEKLQRKRSQ</sequence>
<feature type="region of interest" description="Disordered" evidence="1">
    <location>
        <begin position="1"/>
        <end position="51"/>
    </location>
</feature>
<dbReference type="KEGG" id="dci:113470290"/>
<gene>
    <name evidence="3" type="primary">LOC113470290</name>
</gene>